<dbReference type="PANTHER" id="PTHR34846:SF7">
    <property type="entry name" value="BLL7811 PROTEIN"/>
    <property type="match status" value="1"/>
</dbReference>
<accession>A0A9X4REA7</accession>
<gene>
    <name evidence="2" type="ORF">NVS88_12790</name>
</gene>
<feature type="domain" description="Carboxymuconolactone decarboxylase-like" evidence="1">
    <location>
        <begin position="13"/>
        <end position="95"/>
    </location>
</feature>
<dbReference type="InterPro" id="IPR004675">
    <property type="entry name" value="AhpD_core"/>
</dbReference>
<dbReference type="RefSeq" id="WP_277835748.1">
    <property type="nucleotide sequence ID" value="NZ_JAAIVF010000009.1"/>
</dbReference>
<dbReference type="PANTHER" id="PTHR34846">
    <property type="entry name" value="4-CARBOXYMUCONOLACTONE DECARBOXYLASE FAMILY PROTEIN (AFU_ORTHOLOGUE AFUA_6G11590)"/>
    <property type="match status" value="1"/>
</dbReference>
<dbReference type="Pfam" id="PF02627">
    <property type="entry name" value="CMD"/>
    <property type="match status" value="1"/>
</dbReference>
<evidence type="ECO:0000259" key="1">
    <source>
        <dbReference type="Pfam" id="PF02627"/>
    </source>
</evidence>
<dbReference type="NCBIfam" id="TIGR00778">
    <property type="entry name" value="ahpD_dom"/>
    <property type="match status" value="1"/>
</dbReference>
<protein>
    <submittedName>
        <fullName evidence="2">Carboxymuconolactone decarboxylase family protein</fullName>
    </submittedName>
</protein>
<sequence>MKARMNQPAMVLPGTMDALLALGKTLEGTGLPARTVHLVHLRASQINGCSYCVEMHAREALDEGDTIERVVAVGAWRESRRFTDAERAALALTEEVTRIADRPDAVSDEVWDTVADHYDEQQLAALTMQIAMINLWNRLNATVRQPAGVAPRD</sequence>
<reference evidence="2" key="1">
    <citation type="submission" date="2022-08" db="EMBL/GenBank/DDBJ databases">
        <title>Genome analysis of Corynebacteriales strain.</title>
        <authorList>
            <person name="Lee S.D."/>
        </authorList>
    </citation>
    <scope>NUCLEOTIDE SEQUENCE</scope>
    <source>
        <strain evidence="2">D3-21</strain>
    </source>
</reference>
<comment type="caution">
    <text evidence="2">The sequence shown here is derived from an EMBL/GenBank/DDBJ whole genome shotgun (WGS) entry which is preliminary data.</text>
</comment>
<organism evidence="2 3">
    <name type="scientific">Speluncibacter jeojiensis</name>
    <dbReference type="NCBI Taxonomy" id="2710754"/>
    <lineage>
        <taxon>Bacteria</taxon>
        <taxon>Bacillati</taxon>
        <taxon>Actinomycetota</taxon>
        <taxon>Actinomycetes</taxon>
        <taxon>Mycobacteriales</taxon>
        <taxon>Speluncibacteraceae</taxon>
        <taxon>Speluncibacter</taxon>
    </lineage>
</organism>
<dbReference type="EMBL" id="JANRHA010000007">
    <property type="protein sequence ID" value="MDG3015428.1"/>
    <property type="molecule type" value="Genomic_DNA"/>
</dbReference>
<dbReference type="InterPro" id="IPR003779">
    <property type="entry name" value="CMD-like"/>
</dbReference>
<dbReference type="InterPro" id="IPR029032">
    <property type="entry name" value="AhpD-like"/>
</dbReference>
<dbReference type="Gene3D" id="1.20.1290.10">
    <property type="entry name" value="AhpD-like"/>
    <property type="match status" value="1"/>
</dbReference>
<keyword evidence="3" id="KW-1185">Reference proteome</keyword>
<evidence type="ECO:0000313" key="3">
    <source>
        <dbReference type="Proteomes" id="UP001152755"/>
    </source>
</evidence>
<dbReference type="AlphaFoldDB" id="A0A9X4REA7"/>
<dbReference type="SUPFAM" id="SSF69118">
    <property type="entry name" value="AhpD-like"/>
    <property type="match status" value="1"/>
</dbReference>
<proteinExistence type="predicted"/>
<name>A0A9X4REA7_9ACTN</name>
<dbReference type="Proteomes" id="UP001152755">
    <property type="component" value="Unassembled WGS sequence"/>
</dbReference>
<dbReference type="GO" id="GO:0051920">
    <property type="term" value="F:peroxiredoxin activity"/>
    <property type="evidence" value="ECO:0007669"/>
    <property type="project" value="InterPro"/>
</dbReference>
<evidence type="ECO:0000313" key="2">
    <source>
        <dbReference type="EMBL" id="MDG3015428.1"/>
    </source>
</evidence>